<dbReference type="RefSeq" id="WP_344860730.1">
    <property type="nucleotide sequence ID" value="NZ_BAAAZN010000006.1"/>
</dbReference>
<dbReference type="EMBL" id="BAAAZN010000006">
    <property type="protein sequence ID" value="GAA3547393.1"/>
    <property type="molecule type" value="Genomic_DNA"/>
</dbReference>
<reference evidence="2" key="1">
    <citation type="journal article" date="2019" name="Int. J. Syst. Evol. Microbiol.">
        <title>The Global Catalogue of Microorganisms (GCM) 10K type strain sequencing project: providing services to taxonomists for standard genome sequencing and annotation.</title>
        <authorList>
            <consortium name="The Broad Institute Genomics Platform"/>
            <consortium name="The Broad Institute Genome Sequencing Center for Infectious Disease"/>
            <person name="Wu L."/>
            <person name="Ma J."/>
        </authorList>
    </citation>
    <scope>NUCLEOTIDE SEQUENCE [LARGE SCALE GENOMIC DNA]</scope>
    <source>
        <strain evidence="2">JCM 16898</strain>
    </source>
</reference>
<dbReference type="Proteomes" id="UP001500689">
    <property type="component" value="Unassembled WGS sequence"/>
</dbReference>
<evidence type="ECO:0000313" key="2">
    <source>
        <dbReference type="Proteomes" id="UP001500689"/>
    </source>
</evidence>
<sequence>MSAVEVLRPPARAGRRIRIRTLVADRRITVAATGWLTGADVPALAAELGEAVELCCGVVVLDVRGCVADRAAIVAAMAEASRYPPGTRCTVRVVTDDRTTGTALDAAGIVWHTSSGREHGST</sequence>
<comment type="caution">
    <text evidence="1">The sequence shown here is derived from an EMBL/GenBank/DDBJ whole genome shotgun (WGS) entry which is preliminary data.</text>
</comment>
<protein>
    <recommendedName>
        <fullName evidence="3">STAS domain-containing protein</fullName>
    </recommendedName>
</protein>
<name>A0ABP6WBY9_9PSEU</name>
<gene>
    <name evidence="1" type="ORF">GCM10022222_33770</name>
</gene>
<accession>A0ABP6WBY9</accession>
<proteinExistence type="predicted"/>
<keyword evidence="2" id="KW-1185">Reference proteome</keyword>
<organism evidence="1 2">
    <name type="scientific">Amycolatopsis ultiminotia</name>
    <dbReference type="NCBI Taxonomy" id="543629"/>
    <lineage>
        <taxon>Bacteria</taxon>
        <taxon>Bacillati</taxon>
        <taxon>Actinomycetota</taxon>
        <taxon>Actinomycetes</taxon>
        <taxon>Pseudonocardiales</taxon>
        <taxon>Pseudonocardiaceae</taxon>
        <taxon>Amycolatopsis</taxon>
    </lineage>
</organism>
<evidence type="ECO:0000313" key="1">
    <source>
        <dbReference type="EMBL" id="GAA3547393.1"/>
    </source>
</evidence>
<evidence type="ECO:0008006" key="3">
    <source>
        <dbReference type="Google" id="ProtNLM"/>
    </source>
</evidence>